<evidence type="ECO:0000313" key="2">
    <source>
        <dbReference type="Proteomes" id="UP000070311"/>
    </source>
</evidence>
<name>A0A133VGN5_9EURY</name>
<evidence type="ECO:0000313" key="1">
    <source>
        <dbReference type="EMBL" id="KXB05599.1"/>
    </source>
</evidence>
<dbReference type="Proteomes" id="UP000070311">
    <property type="component" value="Unassembled WGS sequence"/>
</dbReference>
<accession>A0A133VGN5</accession>
<gene>
    <name evidence="1" type="ORF">AKJ50_00505</name>
</gene>
<dbReference type="AlphaFoldDB" id="A0A133VGN5"/>
<proteinExistence type="predicted"/>
<keyword evidence="2" id="KW-1185">Reference proteome</keyword>
<reference evidence="1 2" key="1">
    <citation type="journal article" date="2016" name="Sci. Rep.">
        <title>Metabolic traits of an uncultured archaeal lineage -MSBL1- from brine pools of the Red Sea.</title>
        <authorList>
            <person name="Mwirichia R."/>
            <person name="Alam I."/>
            <person name="Rashid M."/>
            <person name="Vinu M."/>
            <person name="Ba-Alawi W."/>
            <person name="Anthony Kamau A."/>
            <person name="Kamanda Ngugi D."/>
            <person name="Goker M."/>
            <person name="Klenk H.P."/>
            <person name="Bajic V."/>
            <person name="Stingl U."/>
        </authorList>
    </citation>
    <scope>NUCLEOTIDE SEQUENCE [LARGE SCALE GENOMIC DNA]</scope>
    <source>
        <strain evidence="1">SCGC-AAA382A13</strain>
    </source>
</reference>
<dbReference type="EMBL" id="LHYD01000005">
    <property type="protein sequence ID" value="KXB05599.1"/>
    <property type="molecule type" value="Genomic_DNA"/>
</dbReference>
<sequence>MLNGIDIDDTKKLAEKINTIDDKINRPERYTAMDAVEEKIKNICENCINRAKGIFIINNECGYPF</sequence>
<comment type="caution">
    <text evidence="1">The sequence shown here is derived from an EMBL/GenBank/DDBJ whole genome shotgun (WGS) entry which is preliminary data.</text>
</comment>
<protein>
    <submittedName>
        <fullName evidence="1">Uncharacterized protein</fullName>
    </submittedName>
</protein>
<organism evidence="1 2">
    <name type="scientific">candidate division MSBL1 archaeon SCGC-AAA382A13</name>
    <dbReference type="NCBI Taxonomy" id="1698279"/>
    <lineage>
        <taxon>Archaea</taxon>
        <taxon>Methanobacteriati</taxon>
        <taxon>Methanobacteriota</taxon>
        <taxon>candidate division MSBL1</taxon>
    </lineage>
</organism>